<protein>
    <submittedName>
        <fullName evidence="2">Uncharacterized protein</fullName>
    </submittedName>
</protein>
<feature type="region of interest" description="Disordered" evidence="1">
    <location>
        <begin position="48"/>
        <end position="81"/>
    </location>
</feature>
<evidence type="ECO:0000313" key="3">
    <source>
        <dbReference type="Proteomes" id="UP000436088"/>
    </source>
</evidence>
<feature type="compositionally biased region" description="Low complexity" evidence="1">
    <location>
        <begin position="8"/>
        <end position="32"/>
    </location>
</feature>
<evidence type="ECO:0000313" key="2">
    <source>
        <dbReference type="EMBL" id="KAE8689397.1"/>
    </source>
</evidence>
<proteinExistence type="predicted"/>
<gene>
    <name evidence="2" type="ORF">F3Y22_tig00110940pilonHSYRG00519</name>
</gene>
<keyword evidence="3" id="KW-1185">Reference proteome</keyword>
<organism evidence="2 3">
    <name type="scientific">Hibiscus syriacus</name>
    <name type="common">Rose of Sharon</name>
    <dbReference type="NCBI Taxonomy" id="106335"/>
    <lineage>
        <taxon>Eukaryota</taxon>
        <taxon>Viridiplantae</taxon>
        <taxon>Streptophyta</taxon>
        <taxon>Embryophyta</taxon>
        <taxon>Tracheophyta</taxon>
        <taxon>Spermatophyta</taxon>
        <taxon>Magnoliopsida</taxon>
        <taxon>eudicotyledons</taxon>
        <taxon>Gunneridae</taxon>
        <taxon>Pentapetalae</taxon>
        <taxon>rosids</taxon>
        <taxon>malvids</taxon>
        <taxon>Malvales</taxon>
        <taxon>Malvaceae</taxon>
        <taxon>Malvoideae</taxon>
        <taxon>Hibiscus</taxon>
    </lineage>
</organism>
<sequence>MDHQINHLPSDSVPPSLQSSLSSSSSLSFSSSTKIPFPLRFTGVLPFSSSSASSSSYSSSSSSSLLRSPLQDLGSRDRDQK</sequence>
<dbReference type="EMBL" id="VEPZ02001172">
    <property type="protein sequence ID" value="KAE8689397.1"/>
    <property type="molecule type" value="Genomic_DNA"/>
</dbReference>
<dbReference type="Proteomes" id="UP000436088">
    <property type="component" value="Unassembled WGS sequence"/>
</dbReference>
<evidence type="ECO:0000256" key="1">
    <source>
        <dbReference type="SAM" id="MobiDB-lite"/>
    </source>
</evidence>
<accession>A0A6A2ZCD4</accession>
<name>A0A6A2ZCD4_HIBSY</name>
<feature type="region of interest" description="Disordered" evidence="1">
    <location>
        <begin position="1"/>
        <end position="32"/>
    </location>
</feature>
<comment type="caution">
    <text evidence="2">The sequence shown here is derived from an EMBL/GenBank/DDBJ whole genome shotgun (WGS) entry which is preliminary data.</text>
</comment>
<reference evidence="2" key="1">
    <citation type="submission" date="2019-09" db="EMBL/GenBank/DDBJ databases">
        <title>Draft genome information of white flower Hibiscus syriacus.</title>
        <authorList>
            <person name="Kim Y.-M."/>
        </authorList>
    </citation>
    <scope>NUCLEOTIDE SEQUENCE [LARGE SCALE GENOMIC DNA]</scope>
    <source>
        <strain evidence="2">YM2019G1</strain>
    </source>
</reference>
<dbReference type="AlphaFoldDB" id="A0A6A2ZCD4"/>
<feature type="compositionally biased region" description="Low complexity" evidence="1">
    <location>
        <begin position="48"/>
        <end position="64"/>
    </location>
</feature>